<comment type="subcellular location">
    <subcellularLocation>
        <location evidence="1">Membrane</location>
        <topology evidence="1">Multi-pass membrane protein</topology>
    </subcellularLocation>
</comment>
<evidence type="ECO:0000259" key="10">
    <source>
        <dbReference type="PROSITE" id="PS50885"/>
    </source>
</evidence>
<evidence type="ECO:0000256" key="1">
    <source>
        <dbReference type="ARBA" id="ARBA00004141"/>
    </source>
</evidence>
<dbReference type="RefSeq" id="WP_263710939.1">
    <property type="nucleotide sequence ID" value="NZ_JAOWKX010000001.1"/>
</dbReference>
<evidence type="ECO:0000256" key="8">
    <source>
        <dbReference type="SAM" id="Phobius"/>
    </source>
</evidence>
<comment type="similarity">
    <text evidence="6">Belongs to the methyl-accepting chemotaxis (MCP) protein family.</text>
</comment>
<dbReference type="Gene3D" id="1.10.287.950">
    <property type="entry name" value="Methyl-accepting chemotaxis protein"/>
    <property type="match status" value="1"/>
</dbReference>
<sequence>MVTKSISFKLIIAALVVLSVVLIVFGFYDFYASSSKLRAEQAHRVDLVKERLMLSLPSAVWNFQDAQINKILAAEVKSEDVNKIILTDVNNEVVNQSAGAKEGEETNFKLIYEQDGTENDLGRVTIFVNREFVDAQLRSLAVSAAVRIIILDVLLVVAMFFVFRLLVTDPLEKVALALQNIASGDGDLTRDLPVDRDDEIGQLSSAFNQFQSKIRDLVVAIKQSVEESRAISVQVSRASNDSLKSIEHQQVETDQVATAVTEMAAAAGEIENNASTTSQSAQRASTDVANVSRIVGEAIDSIENLASHIGNASDVIASLEGNVGQIVLVLDVIQSIAEQTNLLALNAAIEAARAGEQGRGFAVVADEVRSLASRTQESTSQIQDTINELQNGAKSAVDVMGQSQSKSEDAKVKASSSGSSLESLQNATIQISEMSEQISTAVSEQSTVADELSKNINVIVETGHTSITKMNEVKDFAQQMHEQSEILDDLTRRFKV</sequence>
<reference evidence="11 12" key="1">
    <citation type="submission" date="2022-10" db="EMBL/GenBank/DDBJ databases">
        <title>Aestuariibacter sp. AA17 isolated from Montipora capitata coral fragment.</title>
        <authorList>
            <person name="Emsley S.A."/>
            <person name="Pfannmuller K.M."/>
            <person name="Loughran R.M."/>
            <person name="Shlafstein M."/>
            <person name="Papke E."/>
            <person name="Saw J.H."/>
            <person name="Ushijima B."/>
            <person name="Videau P."/>
        </authorList>
    </citation>
    <scope>NUCLEOTIDE SEQUENCE [LARGE SCALE GENOMIC DNA]</scope>
    <source>
        <strain evidence="11 12">AA17</strain>
    </source>
</reference>
<dbReference type="SMART" id="SM00304">
    <property type="entry name" value="HAMP"/>
    <property type="match status" value="1"/>
</dbReference>
<dbReference type="InterPro" id="IPR004090">
    <property type="entry name" value="Chemotax_Me-accpt_rcpt"/>
</dbReference>
<feature type="domain" description="Methyl-accepting transducer" evidence="9">
    <location>
        <begin position="224"/>
        <end position="460"/>
    </location>
</feature>
<evidence type="ECO:0000313" key="12">
    <source>
        <dbReference type="Proteomes" id="UP001652504"/>
    </source>
</evidence>
<gene>
    <name evidence="11" type="ORF">OE749_03385</name>
</gene>
<dbReference type="PANTHER" id="PTHR32089">
    <property type="entry name" value="METHYL-ACCEPTING CHEMOTAXIS PROTEIN MCPB"/>
    <property type="match status" value="1"/>
</dbReference>
<dbReference type="PRINTS" id="PR00260">
    <property type="entry name" value="CHEMTRNSDUCR"/>
</dbReference>
<dbReference type="PROSITE" id="PS50885">
    <property type="entry name" value="HAMP"/>
    <property type="match status" value="1"/>
</dbReference>
<keyword evidence="12" id="KW-1185">Reference proteome</keyword>
<feature type="transmembrane region" description="Helical" evidence="8">
    <location>
        <begin position="140"/>
        <end position="163"/>
    </location>
</feature>
<name>A0ABT3A532_9ALTE</name>
<protein>
    <submittedName>
        <fullName evidence="11">Methyl-accepting chemotaxis protein</fullName>
    </submittedName>
</protein>
<accession>A0ABT3A532</accession>
<dbReference type="SMART" id="SM00283">
    <property type="entry name" value="MA"/>
    <property type="match status" value="1"/>
</dbReference>
<organism evidence="11 12">
    <name type="scientific">Fluctibacter corallii</name>
    <dbReference type="NCBI Taxonomy" id="2984329"/>
    <lineage>
        <taxon>Bacteria</taxon>
        <taxon>Pseudomonadati</taxon>
        <taxon>Pseudomonadota</taxon>
        <taxon>Gammaproteobacteria</taxon>
        <taxon>Alteromonadales</taxon>
        <taxon>Alteromonadaceae</taxon>
        <taxon>Fluctibacter</taxon>
    </lineage>
</organism>
<dbReference type="Pfam" id="PF00015">
    <property type="entry name" value="MCPsignal"/>
    <property type="match status" value="1"/>
</dbReference>
<evidence type="ECO:0000256" key="6">
    <source>
        <dbReference type="ARBA" id="ARBA00029447"/>
    </source>
</evidence>
<comment type="caution">
    <text evidence="11">The sequence shown here is derived from an EMBL/GenBank/DDBJ whole genome shotgun (WGS) entry which is preliminary data.</text>
</comment>
<keyword evidence="2 8" id="KW-0812">Transmembrane</keyword>
<feature type="transmembrane region" description="Helical" evidence="8">
    <location>
        <begin position="6"/>
        <end position="28"/>
    </location>
</feature>
<evidence type="ECO:0000256" key="3">
    <source>
        <dbReference type="ARBA" id="ARBA00022989"/>
    </source>
</evidence>
<evidence type="ECO:0000256" key="4">
    <source>
        <dbReference type="ARBA" id="ARBA00023136"/>
    </source>
</evidence>
<dbReference type="EMBL" id="JAOWKX010000001">
    <property type="protein sequence ID" value="MCV2883745.1"/>
    <property type="molecule type" value="Genomic_DNA"/>
</dbReference>
<dbReference type="PANTHER" id="PTHR32089:SF119">
    <property type="entry name" value="METHYL-ACCEPTING CHEMOTAXIS PROTEIN CTPL"/>
    <property type="match status" value="1"/>
</dbReference>
<evidence type="ECO:0000259" key="9">
    <source>
        <dbReference type="PROSITE" id="PS50111"/>
    </source>
</evidence>
<keyword evidence="3 8" id="KW-1133">Transmembrane helix</keyword>
<evidence type="ECO:0000256" key="7">
    <source>
        <dbReference type="PROSITE-ProRule" id="PRU00284"/>
    </source>
</evidence>
<evidence type="ECO:0000256" key="2">
    <source>
        <dbReference type="ARBA" id="ARBA00022692"/>
    </source>
</evidence>
<dbReference type="InterPro" id="IPR003660">
    <property type="entry name" value="HAMP_dom"/>
</dbReference>
<dbReference type="Proteomes" id="UP001652504">
    <property type="component" value="Unassembled WGS sequence"/>
</dbReference>
<feature type="domain" description="HAMP" evidence="10">
    <location>
        <begin position="165"/>
        <end position="219"/>
    </location>
</feature>
<dbReference type="SUPFAM" id="SSF58104">
    <property type="entry name" value="Methyl-accepting chemotaxis protein (MCP) signaling domain"/>
    <property type="match status" value="1"/>
</dbReference>
<evidence type="ECO:0000256" key="5">
    <source>
        <dbReference type="ARBA" id="ARBA00023224"/>
    </source>
</evidence>
<keyword evidence="4 8" id="KW-0472">Membrane</keyword>
<dbReference type="CDD" id="cd06225">
    <property type="entry name" value="HAMP"/>
    <property type="match status" value="1"/>
</dbReference>
<keyword evidence="5 7" id="KW-0807">Transducer</keyword>
<dbReference type="InterPro" id="IPR004089">
    <property type="entry name" value="MCPsignal_dom"/>
</dbReference>
<evidence type="ECO:0000313" key="11">
    <source>
        <dbReference type="EMBL" id="MCV2883745.1"/>
    </source>
</evidence>
<dbReference type="PROSITE" id="PS50111">
    <property type="entry name" value="CHEMOTAXIS_TRANSDUC_2"/>
    <property type="match status" value="1"/>
</dbReference>
<proteinExistence type="inferred from homology"/>
<dbReference type="Pfam" id="PF00672">
    <property type="entry name" value="HAMP"/>
    <property type="match status" value="1"/>
</dbReference>